<accession>A0ABU9C7B0</accession>
<dbReference type="EMBL" id="JBBUTI010000011">
    <property type="protein sequence ID" value="MEK8047770.1"/>
    <property type="molecule type" value="Genomic_DNA"/>
</dbReference>
<proteinExistence type="predicted"/>
<feature type="signal peptide" evidence="2">
    <location>
        <begin position="1"/>
        <end position="23"/>
    </location>
</feature>
<evidence type="ECO:0000256" key="2">
    <source>
        <dbReference type="SAM" id="SignalP"/>
    </source>
</evidence>
<reference evidence="3 4" key="1">
    <citation type="submission" date="2024-04" db="EMBL/GenBank/DDBJ databases">
        <title>Novel species of the genus Ideonella isolated from streams.</title>
        <authorList>
            <person name="Lu H."/>
        </authorList>
    </citation>
    <scope>NUCLEOTIDE SEQUENCE [LARGE SCALE GENOMIC DNA]</scope>
    <source>
        <strain evidence="3 4">LYT19W</strain>
    </source>
</reference>
<feature type="chain" id="PRO_5045334135" description="UrcA family protein" evidence="2">
    <location>
        <begin position="24"/>
        <end position="215"/>
    </location>
</feature>
<evidence type="ECO:0008006" key="5">
    <source>
        <dbReference type="Google" id="ProtNLM"/>
    </source>
</evidence>
<dbReference type="Proteomes" id="UP001379945">
    <property type="component" value="Unassembled WGS sequence"/>
</dbReference>
<dbReference type="RefSeq" id="WP_341400078.1">
    <property type="nucleotide sequence ID" value="NZ_JBBUTI010000011.1"/>
</dbReference>
<sequence>MNKLFTTITVALFAFVCPPSSLARDVKAIPAPLAAVIELTRDTRVDLELCVHLGRERSMQIFTIFRDMGQTIDGQLMGYVDEAMIANAQKAEDECKASVLPSFDKRVQNLRRFSSPCKAFAEAVADLRKGITLAHDENRVPSVGEPREAYISRTNGFLERFLVYSRGPQEHVYKHCRPPTSKRTLPPRSGSPALTRPAGCREHCSVLLLPASGPV</sequence>
<evidence type="ECO:0000313" key="4">
    <source>
        <dbReference type="Proteomes" id="UP001379945"/>
    </source>
</evidence>
<feature type="region of interest" description="Disordered" evidence="1">
    <location>
        <begin position="176"/>
        <end position="196"/>
    </location>
</feature>
<organism evidence="3 4">
    <name type="scientific">Ideonella margarita</name>
    <dbReference type="NCBI Taxonomy" id="2984191"/>
    <lineage>
        <taxon>Bacteria</taxon>
        <taxon>Pseudomonadati</taxon>
        <taxon>Pseudomonadota</taxon>
        <taxon>Betaproteobacteria</taxon>
        <taxon>Burkholderiales</taxon>
        <taxon>Sphaerotilaceae</taxon>
        <taxon>Ideonella</taxon>
    </lineage>
</organism>
<comment type="caution">
    <text evidence="3">The sequence shown here is derived from an EMBL/GenBank/DDBJ whole genome shotgun (WGS) entry which is preliminary data.</text>
</comment>
<name>A0ABU9C7B0_9BURK</name>
<protein>
    <recommendedName>
        <fullName evidence="5">UrcA family protein</fullName>
    </recommendedName>
</protein>
<evidence type="ECO:0000313" key="3">
    <source>
        <dbReference type="EMBL" id="MEK8047770.1"/>
    </source>
</evidence>
<keyword evidence="4" id="KW-1185">Reference proteome</keyword>
<gene>
    <name evidence="3" type="ORF">AACH00_15515</name>
</gene>
<keyword evidence="2" id="KW-0732">Signal</keyword>
<evidence type="ECO:0000256" key="1">
    <source>
        <dbReference type="SAM" id="MobiDB-lite"/>
    </source>
</evidence>